<name>A0A5Y1YFQ8_SALDZ</name>
<evidence type="ECO:0000313" key="1">
    <source>
        <dbReference type="EMBL" id="ECC3917356.1"/>
    </source>
</evidence>
<dbReference type="EMBL" id="AAIBIC010000059">
    <property type="protein sequence ID" value="ECC3917356.1"/>
    <property type="molecule type" value="Genomic_DNA"/>
</dbReference>
<dbReference type="AlphaFoldDB" id="A0A5Y1YFQ8"/>
<accession>A0A5Y1YFQ8</accession>
<dbReference type="Proteomes" id="UP000839735">
    <property type="component" value="Unassembled WGS sequence"/>
</dbReference>
<organism evidence="1">
    <name type="scientific">Salmonella diarizonae</name>
    <dbReference type="NCBI Taxonomy" id="59204"/>
    <lineage>
        <taxon>Bacteria</taxon>
        <taxon>Pseudomonadati</taxon>
        <taxon>Pseudomonadota</taxon>
        <taxon>Gammaproteobacteria</taxon>
        <taxon>Enterobacterales</taxon>
        <taxon>Enterobacteriaceae</taxon>
        <taxon>Salmonella</taxon>
    </lineage>
</organism>
<comment type="caution">
    <text evidence="1">The sequence shown here is derived from an EMBL/GenBank/DDBJ whole genome shotgun (WGS) entry which is preliminary data.</text>
</comment>
<gene>
    <name evidence="1" type="ORF">CTQ69_26075</name>
</gene>
<reference evidence="1" key="1">
    <citation type="submission" date="2018-08" db="EMBL/GenBank/DDBJ databases">
        <authorList>
            <person name="Ashton P.M."/>
            <person name="Dallman T."/>
            <person name="Nair S."/>
            <person name="De Pinna E."/>
            <person name="Peters T."/>
            <person name="Grant K."/>
        </authorList>
    </citation>
    <scope>NUCLEOTIDE SEQUENCE [LARGE SCALE GENOMIC DNA]</scope>
    <source>
        <strain evidence="1">294779</strain>
    </source>
</reference>
<proteinExistence type="predicted"/>
<sequence>MKMYVSTLNAEVDGHFVKITFSFKSNQSPECTDVKNLSEARAFLNDYISRNVKEGYKHLCIRKEGRAFTGFNDFYTSLPQAVNADTRL</sequence>
<protein>
    <submittedName>
        <fullName evidence="1">Uncharacterized protein</fullName>
    </submittedName>
</protein>